<dbReference type="InterPro" id="IPR023827">
    <property type="entry name" value="Peptidase_S8_Asp-AS"/>
</dbReference>
<dbReference type="InterPro" id="IPR036852">
    <property type="entry name" value="Peptidase_S8/S53_dom_sf"/>
</dbReference>
<dbReference type="PROSITE" id="PS00138">
    <property type="entry name" value="SUBTILASE_SER"/>
    <property type="match status" value="1"/>
</dbReference>
<feature type="active site" description="Charge relay system" evidence="5">
    <location>
        <position position="196"/>
    </location>
</feature>
<evidence type="ECO:0000259" key="9">
    <source>
        <dbReference type="Pfam" id="PF00082"/>
    </source>
</evidence>
<protein>
    <submittedName>
        <fullName evidence="10">S8 family serine peptidase</fullName>
    </submittedName>
</protein>
<evidence type="ECO:0000256" key="4">
    <source>
        <dbReference type="ARBA" id="ARBA00022825"/>
    </source>
</evidence>
<evidence type="ECO:0000313" key="10">
    <source>
        <dbReference type="EMBL" id="MFC7371463.1"/>
    </source>
</evidence>
<evidence type="ECO:0000256" key="6">
    <source>
        <dbReference type="RuleBase" id="RU003355"/>
    </source>
</evidence>
<name>A0ABW2NQN9_9BACL</name>
<dbReference type="SUPFAM" id="SSF52743">
    <property type="entry name" value="Subtilisin-like"/>
    <property type="match status" value="1"/>
</dbReference>
<feature type="active site" description="Charge relay system" evidence="5">
    <location>
        <position position="163"/>
    </location>
</feature>
<comment type="caution">
    <text evidence="10">The sequence shown here is derived from an EMBL/GenBank/DDBJ whole genome shotgun (WGS) entry which is preliminary data.</text>
</comment>
<sequence length="452" mass="47036">MYGLKKNTKTMLASLSLTATMILGAFGAPSHEAKAAESKPFLVLFKSESSLPADYEKLITDAGGSIKKAIGKMGAVQVTSANPDFESQIERSSAVLEAGVENTIMPDAPVFEQELDATLATGDLYQALQWDIKQVTKNGASWSLPGGTGKSVDGKDIVVAVVDTGIDYNHPDLKANYAYGKSFVPGFPDAMDQNGHGTHVAGSIAAKGRTMGIGPDLKVAAYRVFGPTGGAATADIANALMTAADDNVDVVNMSLGGYDWFQNPDYATKDTVEDVRLFNRAIQYAIKKGVTVVGSAGNNGVDISSPGKLSGDDNGATHRSPSSQTLIRVSAGGEAKNLAFYSNYGVGKIDVMAPGGDYGLKYAETRNPLDADRTKLCLATVPGGGYGYKAGTSMAAPKVAALAGVIIAQHGKDVLSPSQVKHILQSSSDDVFKTGYDGESGFGLVNAVNALQ</sequence>
<dbReference type="PROSITE" id="PS00137">
    <property type="entry name" value="SUBTILASE_HIS"/>
    <property type="match status" value="1"/>
</dbReference>
<feature type="signal peptide" evidence="8">
    <location>
        <begin position="1"/>
        <end position="27"/>
    </location>
</feature>
<dbReference type="InterPro" id="IPR023828">
    <property type="entry name" value="Peptidase_S8_Ser-AS"/>
</dbReference>
<dbReference type="InterPro" id="IPR050131">
    <property type="entry name" value="Peptidase_S8_subtilisin-like"/>
</dbReference>
<keyword evidence="2 5" id="KW-0645">Protease</keyword>
<dbReference type="PANTHER" id="PTHR43806">
    <property type="entry name" value="PEPTIDASE S8"/>
    <property type="match status" value="1"/>
</dbReference>
<comment type="similarity">
    <text evidence="1 5 6">Belongs to the peptidase S8 family.</text>
</comment>
<evidence type="ECO:0000256" key="2">
    <source>
        <dbReference type="ARBA" id="ARBA00022670"/>
    </source>
</evidence>
<feature type="active site" description="Charge relay system" evidence="5">
    <location>
        <position position="393"/>
    </location>
</feature>
<dbReference type="Proteomes" id="UP001596549">
    <property type="component" value="Unassembled WGS sequence"/>
</dbReference>
<dbReference type="Gene3D" id="3.40.50.200">
    <property type="entry name" value="Peptidase S8/S53 domain"/>
    <property type="match status" value="1"/>
</dbReference>
<gene>
    <name evidence="10" type="ORF">ACFQPF_07230</name>
</gene>
<dbReference type="PROSITE" id="PS00136">
    <property type="entry name" value="SUBTILASE_ASP"/>
    <property type="match status" value="1"/>
</dbReference>
<feature type="chain" id="PRO_5047422429" evidence="8">
    <location>
        <begin position="28"/>
        <end position="452"/>
    </location>
</feature>
<dbReference type="Pfam" id="PF00082">
    <property type="entry name" value="Peptidase_S8"/>
    <property type="match status" value="1"/>
</dbReference>
<dbReference type="InterPro" id="IPR015500">
    <property type="entry name" value="Peptidase_S8_subtilisin-rel"/>
</dbReference>
<dbReference type="PANTHER" id="PTHR43806:SF11">
    <property type="entry name" value="CEREVISIN-RELATED"/>
    <property type="match status" value="1"/>
</dbReference>
<evidence type="ECO:0000313" key="11">
    <source>
        <dbReference type="Proteomes" id="UP001596549"/>
    </source>
</evidence>
<evidence type="ECO:0000256" key="5">
    <source>
        <dbReference type="PROSITE-ProRule" id="PRU01240"/>
    </source>
</evidence>
<feature type="region of interest" description="Disordered" evidence="7">
    <location>
        <begin position="303"/>
        <end position="322"/>
    </location>
</feature>
<dbReference type="InterPro" id="IPR022398">
    <property type="entry name" value="Peptidase_S8_His-AS"/>
</dbReference>
<dbReference type="EMBL" id="JBHTCP010000013">
    <property type="protein sequence ID" value="MFC7371463.1"/>
    <property type="molecule type" value="Genomic_DNA"/>
</dbReference>
<evidence type="ECO:0000256" key="7">
    <source>
        <dbReference type="SAM" id="MobiDB-lite"/>
    </source>
</evidence>
<organism evidence="10 11">
    <name type="scientific">Fictibacillus iocasae</name>
    <dbReference type="NCBI Taxonomy" id="2715437"/>
    <lineage>
        <taxon>Bacteria</taxon>
        <taxon>Bacillati</taxon>
        <taxon>Bacillota</taxon>
        <taxon>Bacilli</taxon>
        <taxon>Bacillales</taxon>
        <taxon>Fictibacillaceae</taxon>
        <taxon>Fictibacillus</taxon>
    </lineage>
</organism>
<dbReference type="PRINTS" id="PR00723">
    <property type="entry name" value="SUBTILISIN"/>
</dbReference>
<reference evidence="11" key="1">
    <citation type="journal article" date="2019" name="Int. J. Syst. Evol. Microbiol.">
        <title>The Global Catalogue of Microorganisms (GCM) 10K type strain sequencing project: providing services to taxonomists for standard genome sequencing and annotation.</title>
        <authorList>
            <consortium name="The Broad Institute Genomics Platform"/>
            <consortium name="The Broad Institute Genome Sequencing Center for Infectious Disease"/>
            <person name="Wu L."/>
            <person name="Ma J."/>
        </authorList>
    </citation>
    <scope>NUCLEOTIDE SEQUENCE [LARGE SCALE GENOMIC DNA]</scope>
    <source>
        <strain evidence="11">NBRC 106396</strain>
    </source>
</reference>
<feature type="domain" description="Peptidase S8/S53" evidence="9">
    <location>
        <begin position="154"/>
        <end position="443"/>
    </location>
</feature>
<dbReference type="InterPro" id="IPR000209">
    <property type="entry name" value="Peptidase_S8/S53_dom"/>
</dbReference>
<evidence type="ECO:0000256" key="3">
    <source>
        <dbReference type="ARBA" id="ARBA00022801"/>
    </source>
</evidence>
<evidence type="ECO:0000256" key="1">
    <source>
        <dbReference type="ARBA" id="ARBA00011073"/>
    </source>
</evidence>
<keyword evidence="8" id="KW-0732">Signal</keyword>
<dbReference type="PROSITE" id="PS51892">
    <property type="entry name" value="SUBTILASE"/>
    <property type="match status" value="1"/>
</dbReference>
<dbReference type="RefSeq" id="WP_379748477.1">
    <property type="nucleotide sequence ID" value="NZ_JBHTCP010000013.1"/>
</dbReference>
<keyword evidence="3 5" id="KW-0378">Hydrolase</keyword>
<keyword evidence="4 5" id="KW-0720">Serine protease</keyword>
<keyword evidence="11" id="KW-1185">Reference proteome</keyword>
<proteinExistence type="inferred from homology"/>
<evidence type="ECO:0000256" key="8">
    <source>
        <dbReference type="SAM" id="SignalP"/>
    </source>
</evidence>
<accession>A0ABW2NQN9</accession>